<dbReference type="SUPFAM" id="SSF46689">
    <property type="entry name" value="Homeodomain-like"/>
    <property type="match status" value="1"/>
</dbReference>
<dbReference type="RefSeq" id="WP_167152133.1">
    <property type="nucleotide sequence ID" value="NZ_JAAMOX010000003.1"/>
</dbReference>
<dbReference type="EMBL" id="JAAMOX010000003">
    <property type="protein sequence ID" value="NIH55166.1"/>
    <property type="molecule type" value="Genomic_DNA"/>
</dbReference>
<accession>A0A7X5R404</accession>
<dbReference type="GO" id="GO:0043565">
    <property type="term" value="F:sequence-specific DNA binding"/>
    <property type="evidence" value="ECO:0007669"/>
    <property type="project" value="InterPro"/>
</dbReference>
<dbReference type="PANTHER" id="PTHR46796">
    <property type="entry name" value="HTH-TYPE TRANSCRIPTIONAL ACTIVATOR RHAS-RELATED"/>
    <property type="match status" value="1"/>
</dbReference>
<dbReference type="GO" id="GO:0003700">
    <property type="term" value="F:DNA-binding transcription factor activity"/>
    <property type="evidence" value="ECO:0007669"/>
    <property type="project" value="InterPro"/>
</dbReference>
<evidence type="ECO:0000259" key="4">
    <source>
        <dbReference type="PROSITE" id="PS01124"/>
    </source>
</evidence>
<dbReference type="InterPro" id="IPR018060">
    <property type="entry name" value="HTH_AraC"/>
</dbReference>
<gene>
    <name evidence="5" type="ORF">FHX76_003081</name>
</gene>
<dbReference type="PROSITE" id="PS00041">
    <property type="entry name" value="HTH_ARAC_FAMILY_1"/>
    <property type="match status" value="1"/>
</dbReference>
<evidence type="ECO:0000256" key="3">
    <source>
        <dbReference type="ARBA" id="ARBA00023163"/>
    </source>
</evidence>
<organism evidence="5 6">
    <name type="scientific">Lysinibacter cavernae</name>
    <dbReference type="NCBI Taxonomy" id="1640652"/>
    <lineage>
        <taxon>Bacteria</taxon>
        <taxon>Bacillati</taxon>
        <taxon>Actinomycetota</taxon>
        <taxon>Actinomycetes</taxon>
        <taxon>Micrococcales</taxon>
        <taxon>Microbacteriaceae</taxon>
        <taxon>Lysinibacter</taxon>
    </lineage>
</organism>
<sequence>MTMARRSLLEQARSENGIRTMRLEGAEGAAHLESTGMNHVDESSTFDLVSRSIQVGYYVVRDTLMTPARMDGPAHLDGPEPRIFFTFVVSGAISIRQSGRTRRVGVGEACILFEADRYTISVLERSRFISVGVPARAADSRGVVADTKLKLLPSQQLLVASARAFFLGLFRPQAFPLQPVEQIRATRAIDSLLLSLLASAQESTDHSRSKSAVERSVITNFISTHFTSSELSTSTVAAHYGMSTRSLQRLFSEVNQSVSENIQQRRLEHAVAILLDDRFVELSVEGVALRSGFAGSDQLRRAIAQEMDTTPTELRQKAMRRESIT</sequence>
<reference evidence="5 6" key="1">
    <citation type="submission" date="2020-02" db="EMBL/GenBank/DDBJ databases">
        <title>Sequencing the genomes of 1000 actinobacteria strains.</title>
        <authorList>
            <person name="Klenk H.-P."/>
        </authorList>
    </citation>
    <scope>NUCLEOTIDE SEQUENCE [LARGE SCALE GENOMIC DNA]</scope>
    <source>
        <strain evidence="5 6">DSM 27960</strain>
    </source>
</reference>
<evidence type="ECO:0000256" key="1">
    <source>
        <dbReference type="ARBA" id="ARBA00023015"/>
    </source>
</evidence>
<dbReference type="PROSITE" id="PS01124">
    <property type="entry name" value="HTH_ARAC_FAMILY_2"/>
    <property type="match status" value="1"/>
</dbReference>
<dbReference type="Pfam" id="PF12833">
    <property type="entry name" value="HTH_18"/>
    <property type="match status" value="1"/>
</dbReference>
<feature type="domain" description="HTH araC/xylS-type" evidence="4">
    <location>
        <begin position="216"/>
        <end position="317"/>
    </location>
</feature>
<keyword evidence="2 5" id="KW-0238">DNA-binding</keyword>
<name>A0A7X5R404_9MICO</name>
<dbReference type="Proteomes" id="UP000541033">
    <property type="component" value="Unassembled WGS sequence"/>
</dbReference>
<dbReference type="AlphaFoldDB" id="A0A7X5R404"/>
<dbReference type="SMART" id="SM00342">
    <property type="entry name" value="HTH_ARAC"/>
    <property type="match status" value="1"/>
</dbReference>
<protein>
    <submittedName>
        <fullName evidence="5">AraC-like DNA-binding protein</fullName>
    </submittedName>
</protein>
<dbReference type="Gene3D" id="1.10.10.60">
    <property type="entry name" value="Homeodomain-like"/>
    <property type="match status" value="1"/>
</dbReference>
<proteinExistence type="predicted"/>
<keyword evidence="6" id="KW-1185">Reference proteome</keyword>
<dbReference type="InterPro" id="IPR050204">
    <property type="entry name" value="AraC_XylS_family_regulators"/>
</dbReference>
<evidence type="ECO:0000313" key="6">
    <source>
        <dbReference type="Proteomes" id="UP000541033"/>
    </source>
</evidence>
<evidence type="ECO:0000256" key="2">
    <source>
        <dbReference type="ARBA" id="ARBA00023125"/>
    </source>
</evidence>
<evidence type="ECO:0000313" key="5">
    <source>
        <dbReference type="EMBL" id="NIH55166.1"/>
    </source>
</evidence>
<keyword evidence="3" id="KW-0804">Transcription</keyword>
<dbReference type="InterPro" id="IPR009057">
    <property type="entry name" value="Homeodomain-like_sf"/>
</dbReference>
<keyword evidence="1" id="KW-0805">Transcription regulation</keyword>
<dbReference type="InterPro" id="IPR018062">
    <property type="entry name" value="HTH_AraC-typ_CS"/>
</dbReference>
<comment type="caution">
    <text evidence="5">The sequence shown here is derived from an EMBL/GenBank/DDBJ whole genome shotgun (WGS) entry which is preliminary data.</text>
</comment>
<dbReference type="PANTHER" id="PTHR46796:SF6">
    <property type="entry name" value="ARAC SUBFAMILY"/>
    <property type="match status" value="1"/>
</dbReference>